<evidence type="ECO:0000256" key="1">
    <source>
        <dbReference type="SAM" id="MobiDB-lite"/>
    </source>
</evidence>
<proteinExistence type="predicted"/>
<keyword evidence="2" id="KW-1133">Transmembrane helix</keyword>
<dbReference type="STRING" id="1392247.A0A3N4K9K7"/>
<feature type="compositionally biased region" description="Polar residues" evidence="1">
    <location>
        <begin position="9"/>
        <end position="28"/>
    </location>
</feature>
<dbReference type="InterPro" id="IPR021836">
    <property type="entry name" value="DUF3429"/>
</dbReference>
<dbReference type="InParanoid" id="A0A3N4K9K7"/>
<gene>
    <name evidence="3" type="ORF">P167DRAFT_457638</name>
</gene>
<evidence type="ECO:0000313" key="3">
    <source>
        <dbReference type="EMBL" id="RPB07204.1"/>
    </source>
</evidence>
<evidence type="ECO:0000256" key="2">
    <source>
        <dbReference type="SAM" id="Phobius"/>
    </source>
</evidence>
<feature type="non-terminal residue" evidence="3">
    <location>
        <position position="310"/>
    </location>
</feature>
<organism evidence="3 4">
    <name type="scientific">Morchella conica CCBAS932</name>
    <dbReference type="NCBI Taxonomy" id="1392247"/>
    <lineage>
        <taxon>Eukaryota</taxon>
        <taxon>Fungi</taxon>
        <taxon>Dikarya</taxon>
        <taxon>Ascomycota</taxon>
        <taxon>Pezizomycotina</taxon>
        <taxon>Pezizomycetes</taxon>
        <taxon>Pezizales</taxon>
        <taxon>Morchellaceae</taxon>
        <taxon>Morchella</taxon>
    </lineage>
</organism>
<dbReference type="PANTHER" id="PTHR15887">
    <property type="entry name" value="TRANSMEMBRANE PROTEIN 69"/>
    <property type="match status" value="1"/>
</dbReference>
<protein>
    <submittedName>
        <fullName evidence="3">Uncharacterized protein</fullName>
    </submittedName>
</protein>
<feature type="compositionally biased region" description="Basic and acidic residues" evidence="1">
    <location>
        <begin position="258"/>
        <end position="284"/>
    </location>
</feature>
<feature type="non-terminal residue" evidence="3">
    <location>
        <position position="1"/>
    </location>
</feature>
<keyword evidence="2" id="KW-0812">Transmembrane</keyword>
<dbReference type="Proteomes" id="UP000277580">
    <property type="component" value="Unassembled WGS sequence"/>
</dbReference>
<feature type="region of interest" description="Disordered" evidence="1">
    <location>
        <begin position="1"/>
        <end position="44"/>
    </location>
</feature>
<name>A0A3N4K9K7_9PEZI</name>
<dbReference type="Pfam" id="PF11911">
    <property type="entry name" value="DUF3429"/>
    <property type="match status" value="1"/>
</dbReference>
<feature type="compositionally biased region" description="Basic and acidic residues" evidence="1">
    <location>
        <begin position="298"/>
        <end position="310"/>
    </location>
</feature>
<evidence type="ECO:0000313" key="4">
    <source>
        <dbReference type="Proteomes" id="UP000277580"/>
    </source>
</evidence>
<reference evidence="3 4" key="1">
    <citation type="journal article" date="2018" name="Nat. Ecol. Evol.">
        <title>Pezizomycetes genomes reveal the molecular basis of ectomycorrhizal truffle lifestyle.</title>
        <authorList>
            <person name="Murat C."/>
            <person name="Payen T."/>
            <person name="Noel B."/>
            <person name="Kuo A."/>
            <person name="Morin E."/>
            <person name="Chen J."/>
            <person name="Kohler A."/>
            <person name="Krizsan K."/>
            <person name="Balestrini R."/>
            <person name="Da Silva C."/>
            <person name="Montanini B."/>
            <person name="Hainaut M."/>
            <person name="Levati E."/>
            <person name="Barry K.W."/>
            <person name="Belfiori B."/>
            <person name="Cichocki N."/>
            <person name="Clum A."/>
            <person name="Dockter R.B."/>
            <person name="Fauchery L."/>
            <person name="Guy J."/>
            <person name="Iotti M."/>
            <person name="Le Tacon F."/>
            <person name="Lindquist E.A."/>
            <person name="Lipzen A."/>
            <person name="Malagnac F."/>
            <person name="Mello A."/>
            <person name="Molinier V."/>
            <person name="Miyauchi S."/>
            <person name="Poulain J."/>
            <person name="Riccioni C."/>
            <person name="Rubini A."/>
            <person name="Sitrit Y."/>
            <person name="Splivallo R."/>
            <person name="Traeger S."/>
            <person name="Wang M."/>
            <person name="Zifcakova L."/>
            <person name="Wipf D."/>
            <person name="Zambonelli A."/>
            <person name="Paolocci F."/>
            <person name="Nowrousian M."/>
            <person name="Ottonello S."/>
            <person name="Baldrian P."/>
            <person name="Spatafora J.W."/>
            <person name="Henrissat B."/>
            <person name="Nagy L.G."/>
            <person name="Aury J.M."/>
            <person name="Wincker P."/>
            <person name="Grigoriev I.V."/>
            <person name="Bonfante P."/>
            <person name="Martin F.M."/>
        </authorList>
    </citation>
    <scope>NUCLEOTIDE SEQUENCE [LARGE SCALE GENOMIC DNA]</scope>
    <source>
        <strain evidence="3 4">CCBAS932</strain>
    </source>
</reference>
<dbReference type="PANTHER" id="PTHR15887:SF1">
    <property type="entry name" value="TRANSMEMBRANE PROTEIN 69"/>
    <property type="match status" value="1"/>
</dbReference>
<dbReference type="OrthoDB" id="194289at2759"/>
<feature type="transmembrane region" description="Helical" evidence="2">
    <location>
        <begin position="208"/>
        <end position="229"/>
    </location>
</feature>
<dbReference type="EMBL" id="ML119191">
    <property type="protein sequence ID" value="RPB07204.1"/>
    <property type="molecule type" value="Genomic_DNA"/>
</dbReference>
<accession>A0A3N4K9K7</accession>
<keyword evidence="4" id="KW-1185">Reference proteome</keyword>
<dbReference type="AlphaFoldDB" id="A0A3N4K9K7"/>
<feature type="transmembrane region" description="Helical" evidence="2">
    <location>
        <begin position="166"/>
        <end position="188"/>
    </location>
</feature>
<feature type="compositionally biased region" description="Basic and acidic residues" evidence="1">
    <location>
        <begin position="33"/>
        <end position="44"/>
    </location>
</feature>
<keyword evidence="2" id="KW-0472">Membrane</keyword>
<feature type="transmembrane region" description="Helical" evidence="2">
    <location>
        <begin position="74"/>
        <end position="97"/>
    </location>
</feature>
<sequence>KIEAERENALQQKLESNPEKVTTTSSMTPIFDPKPRNTEAHNESGDELDMLRGLKSDLRTVKETFQLSEVPKEVLYIGFGGLVPYLGTSLSTLYLAWDINYSQENGMGYLISEETAGHLLHILEPLQVGLGAVILSFLGAVHWGLEMAEYGGKHSYKRYSLSILAPVIAWPTLLLPVNIALIAQFVGFTGMYFADSTATSKGWAPRWYMTYRFLLTFVVGASIVMTLVGRGQIGDRVSKLPGPAAYLQDLRDSQWENLQKEENERKMRVTREKIEEAEAQKEQDAADEEENDANGNDKSNKDDKDDKDNK</sequence>
<feature type="transmembrane region" description="Helical" evidence="2">
    <location>
        <begin position="126"/>
        <end position="145"/>
    </location>
</feature>
<feature type="region of interest" description="Disordered" evidence="1">
    <location>
        <begin position="258"/>
        <end position="310"/>
    </location>
</feature>